<evidence type="ECO:0000313" key="2">
    <source>
        <dbReference type="Proteomes" id="UP000016496"/>
    </source>
</evidence>
<comment type="caution">
    <text evidence="1">The sequence shown here is derived from an EMBL/GenBank/DDBJ whole genome shotgun (WGS) entry which is preliminary data.</text>
</comment>
<dbReference type="EMBL" id="AWSV01000053">
    <property type="protein sequence ID" value="ERI86531.1"/>
    <property type="molecule type" value="Genomic_DNA"/>
</dbReference>
<protein>
    <submittedName>
        <fullName evidence="1">Uncharacterized protein</fullName>
    </submittedName>
</protein>
<reference evidence="1 2" key="1">
    <citation type="submission" date="2013-08" db="EMBL/GenBank/DDBJ databases">
        <authorList>
            <person name="Weinstock G."/>
            <person name="Sodergren E."/>
            <person name="Wylie T."/>
            <person name="Fulton L."/>
            <person name="Fulton R."/>
            <person name="Fronick C."/>
            <person name="O'Laughlin M."/>
            <person name="Godfrey J."/>
            <person name="Miner T."/>
            <person name="Herter B."/>
            <person name="Appelbaum E."/>
            <person name="Cordes M."/>
            <person name="Lek S."/>
            <person name="Wollam A."/>
            <person name="Pepin K.H."/>
            <person name="Palsikar V.B."/>
            <person name="Mitreva M."/>
            <person name="Wilson R.K."/>
        </authorList>
    </citation>
    <scope>NUCLEOTIDE SEQUENCE [LARGE SCALE GENOMIC DNA]</scope>
    <source>
        <strain evidence="1 2">F0041</strain>
    </source>
</reference>
<sequence length="46" mass="5221">MADCLGADEEATITTYSKNIENIKTKVSNVKNRYIFVPTNVYLHTN</sequence>
<evidence type="ECO:0000313" key="1">
    <source>
        <dbReference type="EMBL" id="ERI86531.1"/>
    </source>
</evidence>
<name>U2E2J4_9BACE</name>
<accession>U2E2J4</accession>
<dbReference type="PATRIC" id="fig|1321819.3.peg.836"/>
<dbReference type="HOGENOM" id="CLU_3180349_0_0_10"/>
<organism evidence="1 2">
    <name type="scientific">Bacteroides pyogenes F0041</name>
    <dbReference type="NCBI Taxonomy" id="1321819"/>
    <lineage>
        <taxon>Bacteria</taxon>
        <taxon>Pseudomonadati</taxon>
        <taxon>Bacteroidota</taxon>
        <taxon>Bacteroidia</taxon>
        <taxon>Bacteroidales</taxon>
        <taxon>Bacteroidaceae</taxon>
        <taxon>Bacteroides</taxon>
    </lineage>
</organism>
<dbReference type="AlphaFoldDB" id="U2E2J4"/>
<gene>
    <name evidence="1" type="ORF">HMPREF1981_00902</name>
</gene>
<proteinExistence type="predicted"/>
<dbReference type="Proteomes" id="UP000016496">
    <property type="component" value="Unassembled WGS sequence"/>
</dbReference>